<comment type="subcellular location">
    <subcellularLocation>
        <location evidence="1">Membrane</location>
        <topology evidence="1">Multi-pass membrane protein</topology>
    </subcellularLocation>
</comment>
<dbReference type="InterPro" id="IPR053286">
    <property type="entry name" value="Nematode_rcpt-like_srab"/>
</dbReference>
<keyword evidence="4 5" id="KW-0472">Membrane</keyword>
<dbReference type="PANTHER" id="PTHR46561">
    <property type="entry name" value="SERPENTINE RECEPTOR, CLASS AB (CLASS A-LIKE)-RELATED"/>
    <property type="match status" value="1"/>
</dbReference>
<dbReference type="AlphaFoldDB" id="A0AA39HHV3"/>
<dbReference type="EMBL" id="JAUCMV010000004">
    <property type="protein sequence ID" value="KAK0405446.1"/>
    <property type="molecule type" value="Genomic_DNA"/>
</dbReference>
<dbReference type="InterPro" id="IPR019408">
    <property type="entry name" value="7TM_GPCR_serpentine_rcpt_Srab"/>
</dbReference>
<organism evidence="6 7">
    <name type="scientific">Steinernema hermaphroditum</name>
    <dbReference type="NCBI Taxonomy" id="289476"/>
    <lineage>
        <taxon>Eukaryota</taxon>
        <taxon>Metazoa</taxon>
        <taxon>Ecdysozoa</taxon>
        <taxon>Nematoda</taxon>
        <taxon>Chromadorea</taxon>
        <taxon>Rhabditida</taxon>
        <taxon>Tylenchina</taxon>
        <taxon>Panagrolaimomorpha</taxon>
        <taxon>Strongyloidoidea</taxon>
        <taxon>Steinernematidae</taxon>
        <taxon>Steinernema</taxon>
    </lineage>
</organism>
<evidence type="ECO:0000256" key="2">
    <source>
        <dbReference type="ARBA" id="ARBA00022692"/>
    </source>
</evidence>
<sequence length="356" mass="40790">MNDANCIQAQQFAFSSPYRYLSYYHILVCTISSTSIVLIVKMQKNVFPFHRNVKIILGIHLFYCFLQSSGYVAVHVADLIRLNRNHDNPCDYLLPTAYVFNFREVPVIGIYGEIVSLACISVERTCASLLEQYEKRKMSLFLTLLCVGQFLLVIGLFYVFLAVDVDWNSFVAAFNVRTESGAWKFKLIVYFGTILEIGSIVAFHVILYINKKRRDRLRCNAQQFACLSARFQITENVNAMNLLLPAIWMHFLVVSATGTALMFYDQLSDEKDKVATSTFTDATNIISFYPIFVAIFMFAKYSKARHNLFRKVADPALTVQPQKNEGDVHFAYLNTFIMEKPKGKGRYSSLKYLCCC</sequence>
<reference evidence="6" key="1">
    <citation type="submission" date="2023-06" db="EMBL/GenBank/DDBJ databases">
        <title>Genomic analysis of the entomopathogenic nematode Steinernema hermaphroditum.</title>
        <authorList>
            <person name="Schwarz E.M."/>
            <person name="Heppert J.K."/>
            <person name="Baniya A."/>
            <person name="Schwartz H.T."/>
            <person name="Tan C.-H."/>
            <person name="Antoshechkin I."/>
            <person name="Sternberg P.W."/>
            <person name="Goodrich-Blair H."/>
            <person name="Dillman A.R."/>
        </authorList>
    </citation>
    <scope>NUCLEOTIDE SEQUENCE</scope>
    <source>
        <strain evidence="6">PS9179</strain>
        <tissue evidence="6">Whole animal</tissue>
    </source>
</reference>
<feature type="transmembrane region" description="Helical" evidence="5">
    <location>
        <begin position="20"/>
        <end position="40"/>
    </location>
</feature>
<protein>
    <recommendedName>
        <fullName evidence="8">G-protein coupled receptors family 1 profile domain-containing protein</fullName>
    </recommendedName>
</protein>
<dbReference type="PANTHER" id="PTHR46561:SF11">
    <property type="entry name" value="SERPENTINE RECEPTOR CLASS ALPHA_BETA-14"/>
    <property type="match status" value="1"/>
</dbReference>
<feature type="transmembrane region" description="Helical" evidence="5">
    <location>
        <begin position="242"/>
        <end position="264"/>
    </location>
</feature>
<dbReference type="Proteomes" id="UP001175271">
    <property type="component" value="Unassembled WGS sequence"/>
</dbReference>
<name>A0AA39HHV3_9BILA</name>
<evidence type="ECO:0000256" key="3">
    <source>
        <dbReference type="ARBA" id="ARBA00022989"/>
    </source>
</evidence>
<dbReference type="GO" id="GO:0016020">
    <property type="term" value="C:membrane"/>
    <property type="evidence" value="ECO:0007669"/>
    <property type="project" value="UniProtKB-SubCell"/>
</dbReference>
<feature type="transmembrane region" description="Helical" evidence="5">
    <location>
        <begin position="139"/>
        <end position="161"/>
    </location>
</feature>
<feature type="transmembrane region" description="Helical" evidence="5">
    <location>
        <begin position="52"/>
        <end position="74"/>
    </location>
</feature>
<evidence type="ECO:0000256" key="1">
    <source>
        <dbReference type="ARBA" id="ARBA00004141"/>
    </source>
</evidence>
<evidence type="ECO:0008006" key="8">
    <source>
        <dbReference type="Google" id="ProtNLM"/>
    </source>
</evidence>
<keyword evidence="3 5" id="KW-1133">Transmembrane helix</keyword>
<keyword evidence="7" id="KW-1185">Reference proteome</keyword>
<dbReference type="Pfam" id="PF10292">
    <property type="entry name" value="7TM_GPCR_Srab"/>
    <property type="match status" value="1"/>
</dbReference>
<evidence type="ECO:0000313" key="6">
    <source>
        <dbReference type="EMBL" id="KAK0405446.1"/>
    </source>
</evidence>
<evidence type="ECO:0000256" key="5">
    <source>
        <dbReference type="SAM" id="Phobius"/>
    </source>
</evidence>
<comment type="caution">
    <text evidence="6">The sequence shown here is derived from an EMBL/GenBank/DDBJ whole genome shotgun (WGS) entry which is preliminary data.</text>
</comment>
<evidence type="ECO:0000313" key="7">
    <source>
        <dbReference type="Proteomes" id="UP001175271"/>
    </source>
</evidence>
<feature type="transmembrane region" description="Helical" evidence="5">
    <location>
        <begin position="187"/>
        <end position="209"/>
    </location>
</feature>
<gene>
    <name evidence="6" type="ORF">QR680_018001</name>
</gene>
<keyword evidence="2 5" id="KW-0812">Transmembrane</keyword>
<proteinExistence type="predicted"/>
<accession>A0AA39HHV3</accession>
<feature type="transmembrane region" description="Helical" evidence="5">
    <location>
        <begin position="284"/>
        <end position="301"/>
    </location>
</feature>
<evidence type="ECO:0000256" key="4">
    <source>
        <dbReference type="ARBA" id="ARBA00023136"/>
    </source>
</evidence>